<evidence type="ECO:0000256" key="1">
    <source>
        <dbReference type="SAM" id="MobiDB-lite"/>
    </source>
</evidence>
<feature type="region of interest" description="Disordered" evidence="1">
    <location>
        <begin position="392"/>
        <end position="429"/>
    </location>
</feature>
<evidence type="ECO:0000313" key="2">
    <source>
        <dbReference type="EMBL" id="CAJ0602493.1"/>
    </source>
</evidence>
<dbReference type="EMBL" id="CATQJL010000305">
    <property type="protein sequence ID" value="CAJ0602493.1"/>
    <property type="molecule type" value="Genomic_DNA"/>
</dbReference>
<sequence length="642" mass="71910">MRVWCQLCELSFEEPLELEVHYLSLSHHIKLEANSPVVHSCSPCGITGLSLGEYSKHVDTENHRKKRERIRAIIDTMDAGEGLRVHFNFNRIGSQHVTATPSYLEPTSSFVRSGFQRSTYPVPKTGDGARPHHTRSRRPKQQSCDEAFEGSSSYQQKFDPFQTTNPSRNDEEWARNLLHSMPSAHSPRGRFPTQFETDGRSNDAVQLNSRCVDEDRYDAETSEDNVLPQKRGLLARLSLRRRGKAAKMSSSEKSAKEKDKKTKRKKSQSSSPASPSSKTKVGESESPSRRRAALLNVALEDKTKKWELVAVKGKASYLKNRSQRMFKDRMNKYRLVDSKGMVVEDIHEEEATSSNNSQATSGGKREATLPQFTSHIWGTGPEATVPLSQRSDFHSEAHRVSKLPPIPPPRAPLISSSSSSQEESSSGYATLNVLPMSTPKNYNAAMRAYENYEECKLKVLDRVSDSKAPVFGVASTNTDTVSTVSGLDSFCSHSFTSSLAVESHSLTSRLNLTNANADQTDVVTVKEETVDSPPLDALPSPPQFEQTTQPNFTTEGRMAGDKERDEFWALGIAEHKKGHEILDMRAKVEKLQKELIEATSCLQKLEVEMNEILRRNDEVCMVPYSIYRLPLPIKSFLGLLWT</sequence>
<name>A0AA36M9G9_CYLNA</name>
<proteinExistence type="predicted"/>
<feature type="region of interest" description="Disordered" evidence="1">
    <location>
        <begin position="181"/>
        <end position="205"/>
    </location>
</feature>
<feature type="compositionally biased region" description="Polar residues" evidence="1">
    <location>
        <begin position="543"/>
        <end position="554"/>
    </location>
</feature>
<organism evidence="2 3">
    <name type="scientific">Cylicocyclus nassatus</name>
    <name type="common">Nematode worm</name>
    <dbReference type="NCBI Taxonomy" id="53992"/>
    <lineage>
        <taxon>Eukaryota</taxon>
        <taxon>Metazoa</taxon>
        <taxon>Ecdysozoa</taxon>
        <taxon>Nematoda</taxon>
        <taxon>Chromadorea</taxon>
        <taxon>Rhabditida</taxon>
        <taxon>Rhabditina</taxon>
        <taxon>Rhabditomorpha</taxon>
        <taxon>Strongyloidea</taxon>
        <taxon>Strongylidae</taxon>
        <taxon>Cylicocyclus</taxon>
    </lineage>
</organism>
<gene>
    <name evidence="2" type="ORF">CYNAS_LOCUS14476</name>
</gene>
<reference evidence="2" key="1">
    <citation type="submission" date="2023-07" db="EMBL/GenBank/DDBJ databases">
        <authorList>
            <consortium name="CYATHOMIX"/>
        </authorList>
    </citation>
    <scope>NUCLEOTIDE SEQUENCE</scope>
    <source>
        <strain evidence="2">N/A</strain>
    </source>
</reference>
<feature type="compositionally biased region" description="Low complexity" evidence="1">
    <location>
        <begin position="412"/>
        <end position="426"/>
    </location>
</feature>
<protein>
    <recommendedName>
        <fullName evidence="4">C2H2-type domain-containing protein</fullName>
    </recommendedName>
</protein>
<evidence type="ECO:0000313" key="3">
    <source>
        <dbReference type="Proteomes" id="UP001176961"/>
    </source>
</evidence>
<feature type="region of interest" description="Disordered" evidence="1">
    <location>
        <begin position="114"/>
        <end position="143"/>
    </location>
</feature>
<comment type="caution">
    <text evidence="2">The sequence shown here is derived from an EMBL/GenBank/DDBJ whole genome shotgun (WGS) entry which is preliminary data.</text>
</comment>
<accession>A0AA36M9G9</accession>
<evidence type="ECO:0008006" key="4">
    <source>
        <dbReference type="Google" id="ProtNLM"/>
    </source>
</evidence>
<dbReference type="Proteomes" id="UP001176961">
    <property type="component" value="Unassembled WGS sequence"/>
</dbReference>
<keyword evidence="3" id="KW-1185">Reference proteome</keyword>
<feature type="compositionally biased region" description="Low complexity" evidence="1">
    <location>
        <begin position="268"/>
        <end position="279"/>
    </location>
</feature>
<feature type="compositionally biased region" description="Basic residues" evidence="1">
    <location>
        <begin position="131"/>
        <end position="140"/>
    </location>
</feature>
<feature type="region of interest" description="Disordered" evidence="1">
    <location>
        <begin position="233"/>
        <end position="289"/>
    </location>
</feature>
<dbReference type="AlphaFoldDB" id="A0AA36M9G9"/>
<feature type="region of interest" description="Disordered" evidence="1">
    <location>
        <begin position="531"/>
        <end position="557"/>
    </location>
</feature>